<organism evidence="1 2">
    <name type="scientific">Terrisporobacter petrolearius</name>
    <dbReference type="NCBI Taxonomy" id="1460447"/>
    <lineage>
        <taxon>Bacteria</taxon>
        <taxon>Bacillati</taxon>
        <taxon>Bacillota</taxon>
        <taxon>Clostridia</taxon>
        <taxon>Peptostreptococcales</taxon>
        <taxon>Peptostreptococcaceae</taxon>
        <taxon>Terrisporobacter</taxon>
    </lineage>
</organism>
<sequence length="35" mass="4057">MSLISNNFKIIIKILLKNLFCTLYLLCQLDNKGDL</sequence>
<dbReference type="Proteomes" id="UP001477947">
    <property type="component" value="Chromosome"/>
</dbReference>
<name>A0ABZ3FC55_9FIRM</name>
<evidence type="ECO:0000313" key="1">
    <source>
        <dbReference type="EMBL" id="XAM40327.1"/>
    </source>
</evidence>
<gene>
    <name evidence="1" type="ORF">TPELB_06290</name>
</gene>
<proteinExistence type="predicted"/>
<dbReference type="EMBL" id="CP154622">
    <property type="protein sequence ID" value="XAM40327.1"/>
    <property type="molecule type" value="Genomic_DNA"/>
</dbReference>
<reference evidence="1 2" key="1">
    <citation type="submission" date="2024-04" db="EMBL/GenBank/DDBJ databases">
        <title>Isolation and characterization of novel acetogenic strains of the genera Terrisporobacter and Acetoanaerobium.</title>
        <authorList>
            <person name="Boeer T."/>
            <person name="Schueler M.A."/>
            <person name="Lueschen A."/>
            <person name="Eysell L."/>
            <person name="Droege J."/>
            <person name="Heinemann M."/>
            <person name="Engelhardt L."/>
            <person name="Basen M."/>
            <person name="Daniel R."/>
        </authorList>
    </citation>
    <scope>NUCLEOTIDE SEQUENCE [LARGE SCALE GENOMIC DNA]</scope>
    <source>
        <strain evidence="1 2">ELB</strain>
    </source>
</reference>
<keyword evidence="2" id="KW-1185">Reference proteome</keyword>
<accession>A0ABZ3FC55</accession>
<protein>
    <submittedName>
        <fullName evidence="1">Uncharacterized protein</fullName>
    </submittedName>
</protein>
<evidence type="ECO:0000313" key="2">
    <source>
        <dbReference type="Proteomes" id="UP001477947"/>
    </source>
</evidence>